<proteinExistence type="predicted"/>
<gene>
    <name evidence="2" type="ORF">OB236_31280</name>
</gene>
<dbReference type="EMBL" id="JAOQIO010000107">
    <property type="protein sequence ID" value="MCU6796617.1"/>
    <property type="molecule type" value="Genomic_DNA"/>
</dbReference>
<keyword evidence="1" id="KW-0812">Transmembrane</keyword>
<evidence type="ECO:0000313" key="3">
    <source>
        <dbReference type="Proteomes" id="UP001652445"/>
    </source>
</evidence>
<keyword evidence="1" id="KW-1133">Transmembrane helix</keyword>
<dbReference type="Proteomes" id="UP001652445">
    <property type="component" value="Unassembled WGS sequence"/>
</dbReference>
<comment type="caution">
    <text evidence="2">The sequence shown here is derived from an EMBL/GenBank/DDBJ whole genome shotgun (WGS) entry which is preliminary data.</text>
</comment>
<evidence type="ECO:0000256" key="1">
    <source>
        <dbReference type="SAM" id="Phobius"/>
    </source>
</evidence>
<reference evidence="2 3" key="1">
    <citation type="submission" date="2022-09" db="EMBL/GenBank/DDBJ databases">
        <authorList>
            <person name="Han X.L."/>
            <person name="Wang Q."/>
            <person name="Lu T."/>
        </authorList>
    </citation>
    <scope>NUCLEOTIDE SEQUENCE [LARGE SCALE GENOMIC DNA]</scope>
    <source>
        <strain evidence="2 3">WQ 127069</strain>
    </source>
</reference>
<evidence type="ECO:0000313" key="2">
    <source>
        <dbReference type="EMBL" id="MCU6796617.1"/>
    </source>
</evidence>
<organism evidence="2 3">
    <name type="scientific">Paenibacillus baimaensis</name>
    <dbReference type="NCBI Taxonomy" id="2982185"/>
    <lineage>
        <taxon>Bacteria</taxon>
        <taxon>Bacillati</taxon>
        <taxon>Bacillota</taxon>
        <taxon>Bacilli</taxon>
        <taxon>Bacillales</taxon>
        <taxon>Paenibacillaceae</taxon>
        <taxon>Paenibacillus</taxon>
    </lineage>
</organism>
<feature type="transmembrane region" description="Helical" evidence="1">
    <location>
        <begin position="29"/>
        <end position="49"/>
    </location>
</feature>
<name>A0ABT2US37_9BACL</name>
<evidence type="ECO:0008006" key="4">
    <source>
        <dbReference type="Google" id="ProtNLM"/>
    </source>
</evidence>
<protein>
    <recommendedName>
        <fullName evidence="4">DUF4181 domain-containing protein</fullName>
    </recommendedName>
</protein>
<keyword evidence="3" id="KW-1185">Reference proteome</keyword>
<dbReference type="RefSeq" id="WP_262687466.1">
    <property type="nucleotide sequence ID" value="NZ_JAOQIO010000107.1"/>
</dbReference>
<sequence>MIIIGILFGCIIYSEWRYLQLKNRKRSTFRYVLGTAVFLFLGFEALFYFREQWTIGDAIHTVFAPIEKIILMQK</sequence>
<keyword evidence="1" id="KW-0472">Membrane</keyword>
<accession>A0ABT2US37</accession>